<dbReference type="SUPFAM" id="SSF51735">
    <property type="entry name" value="NAD(P)-binding Rossmann-fold domains"/>
    <property type="match status" value="1"/>
</dbReference>
<accession>A0A316YLL3</accession>
<evidence type="ECO:0000313" key="4">
    <source>
        <dbReference type="Proteomes" id="UP000245768"/>
    </source>
</evidence>
<organism evidence="3 4">
    <name type="scientific">Acaromyces ingoldii</name>
    <dbReference type="NCBI Taxonomy" id="215250"/>
    <lineage>
        <taxon>Eukaryota</taxon>
        <taxon>Fungi</taxon>
        <taxon>Dikarya</taxon>
        <taxon>Basidiomycota</taxon>
        <taxon>Ustilaginomycotina</taxon>
        <taxon>Exobasidiomycetes</taxon>
        <taxon>Exobasidiales</taxon>
        <taxon>Cryptobasidiaceae</taxon>
        <taxon>Acaromyces</taxon>
    </lineage>
</organism>
<dbReference type="PANTHER" id="PTHR43431">
    <property type="entry name" value="OXIDOREDUCTASE, SHORT CHAIN DEHYDROGENASE/REDUCTASE FAMILY (AFU_ORTHOLOGUE AFUA_5G14000)"/>
    <property type="match status" value="1"/>
</dbReference>
<evidence type="ECO:0000313" key="3">
    <source>
        <dbReference type="EMBL" id="PWN90081.1"/>
    </source>
</evidence>
<dbReference type="AlphaFoldDB" id="A0A316YLL3"/>
<protein>
    <submittedName>
        <fullName evidence="3">NAD(P)-binding protein</fullName>
    </submittedName>
</protein>
<keyword evidence="2" id="KW-1133">Transmembrane helix</keyword>
<dbReference type="STRING" id="215250.A0A316YLL3"/>
<gene>
    <name evidence="3" type="ORF">FA10DRAFT_266592</name>
</gene>
<dbReference type="OrthoDB" id="5399006at2759"/>
<dbReference type="InParanoid" id="A0A316YLL3"/>
<proteinExistence type="predicted"/>
<reference evidence="3 4" key="1">
    <citation type="journal article" date="2018" name="Mol. Biol. Evol.">
        <title>Broad Genomic Sampling Reveals a Smut Pathogenic Ancestry of the Fungal Clade Ustilaginomycotina.</title>
        <authorList>
            <person name="Kijpornyongpan T."/>
            <person name="Mondo S.J."/>
            <person name="Barry K."/>
            <person name="Sandor L."/>
            <person name="Lee J."/>
            <person name="Lipzen A."/>
            <person name="Pangilinan J."/>
            <person name="LaButti K."/>
            <person name="Hainaut M."/>
            <person name="Henrissat B."/>
            <person name="Grigoriev I.V."/>
            <person name="Spatafora J.W."/>
            <person name="Aime M.C."/>
        </authorList>
    </citation>
    <scope>NUCLEOTIDE SEQUENCE [LARGE SCALE GENOMIC DNA]</scope>
    <source>
        <strain evidence="3 4">MCA 4198</strain>
    </source>
</reference>
<feature type="transmembrane region" description="Helical" evidence="2">
    <location>
        <begin position="42"/>
        <end position="66"/>
    </location>
</feature>
<evidence type="ECO:0000256" key="2">
    <source>
        <dbReference type="SAM" id="Phobius"/>
    </source>
</evidence>
<sequence>MASPARRNQNRTDLLNPTTDPYPTVHALGTGALYGPPQPEHIVLILGVGPGLGLAIAQTFASYGYTTAIMSRTKSRLDAWAVELDKVARAARGTSSTAKEQPLSLGFACDVLDNGSIERAIGEAQAAWPDKKIGTAIYNASVRKRKPFLELPMDAMKDSVQASIFAGFTFLQTIIRSMKERNGTEGGNVLVTGATSSIRGREQFAAFAASKGGLRQMCQSVAREYGREGIHVAHVVVDGLIESDEAKSFFGFKDNQRFRDGTTLRPDEIAKNYLFLALQSPSTWTFELDLRPAKEHF</sequence>
<evidence type="ECO:0000256" key="1">
    <source>
        <dbReference type="SAM" id="MobiDB-lite"/>
    </source>
</evidence>
<keyword evidence="2" id="KW-0812">Transmembrane</keyword>
<dbReference type="EMBL" id="KZ819636">
    <property type="protein sequence ID" value="PWN90081.1"/>
    <property type="molecule type" value="Genomic_DNA"/>
</dbReference>
<dbReference type="InterPro" id="IPR002347">
    <property type="entry name" value="SDR_fam"/>
</dbReference>
<dbReference type="PANTHER" id="PTHR43431:SF7">
    <property type="entry name" value="OXIDOREDUCTASE, SHORT CHAIN DEHYDROGENASE_REDUCTASE FAMILY (AFU_ORTHOLOGUE AFUA_5G14000)"/>
    <property type="match status" value="1"/>
</dbReference>
<dbReference type="Pfam" id="PF00106">
    <property type="entry name" value="adh_short"/>
    <property type="match status" value="1"/>
</dbReference>
<name>A0A316YLL3_9BASI</name>
<keyword evidence="2" id="KW-0472">Membrane</keyword>
<dbReference type="PRINTS" id="PR00081">
    <property type="entry name" value="GDHRDH"/>
</dbReference>
<dbReference type="Proteomes" id="UP000245768">
    <property type="component" value="Unassembled WGS sequence"/>
</dbReference>
<feature type="region of interest" description="Disordered" evidence="1">
    <location>
        <begin position="1"/>
        <end position="21"/>
    </location>
</feature>
<dbReference type="InterPro" id="IPR036291">
    <property type="entry name" value="NAD(P)-bd_dom_sf"/>
</dbReference>
<keyword evidence="4" id="KW-1185">Reference proteome</keyword>
<dbReference type="GeneID" id="37043474"/>
<dbReference type="Gene3D" id="3.40.50.720">
    <property type="entry name" value="NAD(P)-binding Rossmann-like Domain"/>
    <property type="match status" value="1"/>
</dbReference>
<feature type="compositionally biased region" description="Polar residues" evidence="1">
    <location>
        <begin position="11"/>
        <end position="21"/>
    </location>
</feature>
<dbReference type="RefSeq" id="XP_025377279.1">
    <property type="nucleotide sequence ID" value="XM_025521558.1"/>
</dbReference>